<dbReference type="Gene3D" id="1.10.150.50">
    <property type="entry name" value="Transcription Factor, Ets-1"/>
    <property type="match status" value="1"/>
</dbReference>
<evidence type="ECO:0000313" key="3">
    <source>
        <dbReference type="RefSeq" id="XP_002737190.2"/>
    </source>
</evidence>
<protein>
    <submittedName>
        <fullName evidence="3">Uncharacterized protein LOC100369137</fullName>
    </submittedName>
</protein>
<dbReference type="RefSeq" id="XP_002737190.2">
    <property type="nucleotide sequence ID" value="XM_002737144.2"/>
</dbReference>
<dbReference type="InterPro" id="IPR013761">
    <property type="entry name" value="SAM/pointed_sf"/>
</dbReference>
<sequence>MSTEYQVSEGAPMLPPKVGSKKNTKATTSQGESVYEVNDRRTSIGIPREVHACGDATRRVKKLGQRRGMLRSGDFEDTVIPDNLSKNVTSFKKSVRPVGNLSKFSVREVVQLFRQLGFREEVILCFSGNRIDGGACSLLTKADMKRYRMNEKEISLLQDYIQESKHSTQRVTSNIYEVS</sequence>
<dbReference type="SUPFAM" id="SSF47769">
    <property type="entry name" value="SAM/Pointed domain"/>
    <property type="match status" value="1"/>
</dbReference>
<reference evidence="3" key="1">
    <citation type="submission" date="2025-08" db="UniProtKB">
        <authorList>
            <consortium name="RefSeq"/>
        </authorList>
    </citation>
    <scope>IDENTIFICATION</scope>
    <source>
        <tissue evidence="3">Testes</tissue>
    </source>
</reference>
<accession>A0ABM0GTS4</accession>
<organism evidence="2 3">
    <name type="scientific">Saccoglossus kowalevskii</name>
    <name type="common">Acorn worm</name>
    <dbReference type="NCBI Taxonomy" id="10224"/>
    <lineage>
        <taxon>Eukaryota</taxon>
        <taxon>Metazoa</taxon>
        <taxon>Hemichordata</taxon>
        <taxon>Enteropneusta</taxon>
        <taxon>Harrimaniidae</taxon>
        <taxon>Saccoglossus</taxon>
    </lineage>
</organism>
<gene>
    <name evidence="3" type="primary">LOC100369137</name>
</gene>
<keyword evidence="2" id="KW-1185">Reference proteome</keyword>
<dbReference type="Proteomes" id="UP000694865">
    <property type="component" value="Unplaced"/>
</dbReference>
<evidence type="ECO:0000256" key="1">
    <source>
        <dbReference type="SAM" id="MobiDB-lite"/>
    </source>
</evidence>
<proteinExistence type="predicted"/>
<feature type="region of interest" description="Disordered" evidence="1">
    <location>
        <begin position="1"/>
        <end position="31"/>
    </location>
</feature>
<evidence type="ECO:0000313" key="2">
    <source>
        <dbReference type="Proteomes" id="UP000694865"/>
    </source>
</evidence>
<name>A0ABM0GTS4_SACKO</name>
<dbReference type="GeneID" id="100369137"/>